<keyword evidence="4" id="KW-0274">FAD</keyword>
<dbReference type="InterPro" id="IPR016169">
    <property type="entry name" value="FAD-bd_PCMH_sub2"/>
</dbReference>
<dbReference type="GO" id="GO:0022904">
    <property type="term" value="P:respiratory electron transport chain"/>
    <property type="evidence" value="ECO:0007669"/>
    <property type="project" value="TreeGrafter"/>
</dbReference>
<comment type="cofactor">
    <cofactor evidence="1">
        <name>FAD</name>
        <dbReference type="ChEBI" id="CHEBI:57692"/>
    </cofactor>
</comment>
<dbReference type="GO" id="GO:0071949">
    <property type="term" value="F:FAD binding"/>
    <property type="evidence" value="ECO:0007669"/>
    <property type="project" value="InterPro"/>
</dbReference>
<dbReference type="RefSeq" id="WP_079650681.1">
    <property type="nucleotide sequence ID" value="NZ_FUYM01000015.1"/>
</dbReference>
<proteinExistence type="inferred from homology"/>
<dbReference type="InterPro" id="IPR006094">
    <property type="entry name" value="Oxid_FAD_bind_N"/>
</dbReference>
<dbReference type="InterPro" id="IPR051264">
    <property type="entry name" value="FAD-oxidored/transferase_4"/>
</dbReference>
<dbReference type="Gene3D" id="3.30.70.2740">
    <property type="match status" value="1"/>
</dbReference>
<feature type="domain" description="FAD-binding PCMH-type" evidence="6">
    <location>
        <begin position="33"/>
        <end position="212"/>
    </location>
</feature>
<dbReference type="GO" id="GO:0016491">
    <property type="term" value="F:oxidoreductase activity"/>
    <property type="evidence" value="ECO:0007669"/>
    <property type="project" value="UniProtKB-KW"/>
</dbReference>
<keyword evidence="5" id="KW-0560">Oxidoreductase</keyword>
<evidence type="ECO:0000259" key="6">
    <source>
        <dbReference type="PROSITE" id="PS51387"/>
    </source>
</evidence>
<dbReference type="Proteomes" id="UP000189818">
    <property type="component" value="Unassembled WGS sequence"/>
</dbReference>
<dbReference type="STRING" id="439228.SAMN06295920_11521"/>
<evidence type="ECO:0000256" key="1">
    <source>
        <dbReference type="ARBA" id="ARBA00001974"/>
    </source>
</evidence>
<dbReference type="SUPFAM" id="SSF55103">
    <property type="entry name" value="FAD-linked oxidases, C-terminal domain"/>
    <property type="match status" value="1"/>
</dbReference>
<dbReference type="InterPro" id="IPR016166">
    <property type="entry name" value="FAD-bd_PCMH"/>
</dbReference>
<comment type="similarity">
    <text evidence="2">Belongs to the FAD-binding oxidoreductase/transferase type 4 family.</text>
</comment>
<keyword evidence="3" id="KW-0285">Flavoprotein</keyword>
<dbReference type="FunFam" id="1.10.45.10:FF:000001">
    <property type="entry name" value="D-lactate dehydrogenase mitochondrial"/>
    <property type="match status" value="1"/>
</dbReference>
<dbReference type="InterPro" id="IPR004113">
    <property type="entry name" value="FAD-bd_oxidored_4_C"/>
</dbReference>
<dbReference type="InterPro" id="IPR016164">
    <property type="entry name" value="FAD-linked_Oxase-like_C"/>
</dbReference>
<evidence type="ECO:0000256" key="5">
    <source>
        <dbReference type="ARBA" id="ARBA00023002"/>
    </source>
</evidence>
<dbReference type="OrthoDB" id="9811557at2"/>
<dbReference type="EMBL" id="FUYM01000015">
    <property type="protein sequence ID" value="SKC08121.1"/>
    <property type="molecule type" value="Genomic_DNA"/>
</dbReference>
<dbReference type="Gene3D" id="3.30.465.10">
    <property type="match status" value="1"/>
</dbReference>
<protein>
    <submittedName>
        <fullName evidence="7">FAD/FMN-containing dehydrogenase</fullName>
    </submittedName>
</protein>
<gene>
    <name evidence="7" type="ORF">SAMN06295920_11521</name>
</gene>
<dbReference type="Pfam" id="PF01565">
    <property type="entry name" value="FAD_binding_4"/>
    <property type="match status" value="1"/>
</dbReference>
<reference evidence="8" key="1">
    <citation type="submission" date="2017-02" db="EMBL/GenBank/DDBJ databases">
        <authorList>
            <person name="Varghese N."/>
            <person name="Submissions S."/>
        </authorList>
    </citation>
    <scope>NUCLEOTIDE SEQUENCE [LARGE SCALE GENOMIC DNA]</scope>
    <source>
        <strain evidence="8">UM2</strain>
    </source>
</reference>
<dbReference type="Pfam" id="PF02913">
    <property type="entry name" value="FAD-oxidase_C"/>
    <property type="match status" value="1"/>
</dbReference>
<keyword evidence="8" id="KW-1185">Reference proteome</keyword>
<dbReference type="Gene3D" id="3.30.70.2190">
    <property type="match status" value="1"/>
</dbReference>
<evidence type="ECO:0000256" key="4">
    <source>
        <dbReference type="ARBA" id="ARBA00022827"/>
    </source>
</evidence>
<evidence type="ECO:0000256" key="3">
    <source>
        <dbReference type="ARBA" id="ARBA00022630"/>
    </source>
</evidence>
<dbReference type="InterPro" id="IPR036318">
    <property type="entry name" value="FAD-bd_PCMH-like_sf"/>
</dbReference>
<dbReference type="InterPro" id="IPR016171">
    <property type="entry name" value="Vanillyl_alc_oxidase_C-sub2"/>
</dbReference>
<dbReference type="SUPFAM" id="SSF56176">
    <property type="entry name" value="FAD-binding/transporter-associated domain-like"/>
    <property type="match status" value="1"/>
</dbReference>
<dbReference type="PANTHER" id="PTHR43716:SF1">
    <property type="entry name" value="D-2-HYDROXYGLUTARATE DEHYDROGENASE, MITOCHONDRIAL"/>
    <property type="match status" value="1"/>
</dbReference>
<evidence type="ECO:0000313" key="8">
    <source>
        <dbReference type="Proteomes" id="UP000189818"/>
    </source>
</evidence>
<name>A0A1T5GIA7_9SPHN</name>
<sequence>MIVDALAAIVGAGNAFGPDAVEPRYLDDETGGEAGRPVGLVRPGNVDQVAAVLRYCHAAGQPVVVQGGRTGMTRGGLPRDGELILSLERMAAIEAIDTDAGLMTVGAGCVLEVAQQAAADAGWRLAVDIGARGSCTVGGMIATNAGGTQVLRYGMMREQVLGLEAVLADGTIISSLGAMLKNNTGYDLKQFFIGSEGTLGIVTRAVLRLRPPAIGRQTALCAVADYAAAVRLLARLERAMPGQLSAYELMWSDFFGAACVASGQGYPFDAAHELVVLVETESGDDEALPVALEESFADGTVRDALVARSERDHQRFWRFRDAVGELVGAMAIVEPFDVSAPIGAIGGLVTELRARLAREVPGSRPICFGHIADGNLHLALELAEEAQRPVAEAIVYDAVRAAGGSVSAEHGIGILKRAWLGHSRSVAEIAMMRTIRAALDPKGILNRGRVF</sequence>
<organism evidence="7 8">
    <name type="scientific">Rhizorhabdus histidinilytica</name>
    <dbReference type="NCBI Taxonomy" id="439228"/>
    <lineage>
        <taxon>Bacteria</taxon>
        <taxon>Pseudomonadati</taxon>
        <taxon>Pseudomonadota</taxon>
        <taxon>Alphaproteobacteria</taxon>
        <taxon>Sphingomonadales</taxon>
        <taxon>Sphingomonadaceae</taxon>
        <taxon>Rhizorhabdus</taxon>
    </lineage>
</organism>
<dbReference type="Gene3D" id="1.10.45.10">
    <property type="entry name" value="Vanillyl-alcohol Oxidase, Chain A, domain 4"/>
    <property type="match status" value="1"/>
</dbReference>
<evidence type="ECO:0000313" key="7">
    <source>
        <dbReference type="EMBL" id="SKC08121.1"/>
    </source>
</evidence>
<dbReference type="AlphaFoldDB" id="A0A1T5GIA7"/>
<evidence type="ECO:0000256" key="2">
    <source>
        <dbReference type="ARBA" id="ARBA00008000"/>
    </source>
</evidence>
<dbReference type="PROSITE" id="PS51387">
    <property type="entry name" value="FAD_PCMH"/>
    <property type="match status" value="1"/>
</dbReference>
<accession>A0A1T5GIA7</accession>
<dbReference type="PANTHER" id="PTHR43716">
    <property type="entry name" value="D-2-HYDROXYGLUTARATE DEHYDROGENASE, MITOCHONDRIAL"/>
    <property type="match status" value="1"/>
</dbReference>